<gene>
    <name evidence="11" type="ORF">FJZ00_01385</name>
</gene>
<dbReference type="CDD" id="cd14014">
    <property type="entry name" value="STKc_PknB_like"/>
    <property type="match status" value="1"/>
</dbReference>
<dbReference type="InterPro" id="IPR000719">
    <property type="entry name" value="Prot_kinase_dom"/>
</dbReference>
<feature type="non-terminal residue" evidence="11">
    <location>
        <position position="362"/>
    </location>
</feature>
<dbReference type="GO" id="GO:0004674">
    <property type="term" value="F:protein serine/threonine kinase activity"/>
    <property type="evidence" value="ECO:0007669"/>
    <property type="project" value="UniProtKB-KW"/>
</dbReference>
<protein>
    <recommendedName>
        <fullName evidence="1">non-specific serine/threonine protein kinase</fullName>
        <ecNumber evidence="1">2.7.11.1</ecNumber>
    </recommendedName>
</protein>
<dbReference type="SUPFAM" id="SSF56112">
    <property type="entry name" value="Protein kinase-like (PK-like)"/>
    <property type="match status" value="1"/>
</dbReference>
<evidence type="ECO:0000313" key="11">
    <source>
        <dbReference type="EMBL" id="MBM3273776.1"/>
    </source>
</evidence>
<keyword evidence="3" id="KW-0808">Transferase</keyword>
<dbReference type="PROSITE" id="PS00108">
    <property type="entry name" value="PROTEIN_KINASE_ST"/>
    <property type="match status" value="1"/>
</dbReference>
<dbReference type="Gene3D" id="3.30.200.20">
    <property type="entry name" value="Phosphorylase Kinase, domain 1"/>
    <property type="match status" value="1"/>
</dbReference>
<evidence type="ECO:0000256" key="4">
    <source>
        <dbReference type="ARBA" id="ARBA00022741"/>
    </source>
</evidence>
<evidence type="ECO:0000259" key="10">
    <source>
        <dbReference type="PROSITE" id="PS50011"/>
    </source>
</evidence>
<dbReference type="Pfam" id="PF00069">
    <property type="entry name" value="Pkinase"/>
    <property type="match status" value="1"/>
</dbReference>
<feature type="region of interest" description="Disordered" evidence="9">
    <location>
        <begin position="301"/>
        <end position="362"/>
    </location>
</feature>
<comment type="catalytic activity">
    <reaction evidence="7">
        <text>L-threonyl-[protein] + ATP = O-phospho-L-threonyl-[protein] + ADP + H(+)</text>
        <dbReference type="Rhea" id="RHEA:46608"/>
        <dbReference type="Rhea" id="RHEA-COMP:11060"/>
        <dbReference type="Rhea" id="RHEA-COMP:11605"/>
        <dbReference type="ChEBI" id="CHEBI:15378"/>
        <dbReference type="ChEBI" id="CHEBI:30013"/>
        <dbReference type="ChEBI" id="CHEBI:30616"/>
        <dbReference type="ChEBI" id="CHEBI:61977"/>
        <dbReference type="ChEBI" id="CHEBI:456216"/>
        <dbReference type="EC" id="2.7.11.1"/>
    </reaction>
</comment>
<proteinExistence type="predicted"/>
<evidence type="ECO:0000256" key="9">
    <source>
        <dbReference type="SAM" id="MobiDB-lite"/>
    </source>
</evidence>
<dbReference type="Gene3D" id="1.10.510.10">
    <property type="entry name" value="Transferase(Phosphotransferase) domain 1"/>
    <property type="match status" value="1"/>
</dbReference>
<evidence type="ECO:0000256" key="6">
    <source>
        <dbReference type="ARBA" id="ARBA00022840"/>
    </source>
</evidence>
<dbReference type="PROSITE" id="PS50011">
    <property type="entry name" value="PROTEIN_KINASE_DOM"/>
    <property type="match status" value="1"/>
</dbReference>
<comment type="catalytic activity">
    <reaction evidence="8">
        <text>L-seryl-[protein] + ATP = O-phospho-L-seryl-[protein] + ADP + H(+)</text>
        <dbReference type="Rhea" id="RHEA:17989"/>
        <dbReference type="Rhea" id="RHEA-COMP:9863"/>
        <dbReference type="Rhea" id="RHEA-COMP:11604"/>
        <dbReference type="ChEBI" id="CHEBI:15378"/>
        <dbReference type="ChEBI" id="CHEBI:29999"/>
        <dbReference type="ChEBI" id="CHEBI:30616"/>
        <dbReference type="ChEBI" id="CHEBI:83421"/>
        <dbReference type="ChEBI" id="CHEBI:456216"/>
        <dbReference type="EC" id="2.7.11.1"/>
    </reaction>
</comment>
<dbReference type="PANTHER" id="PTHR24363">
    <property type="entry name" value="SERINE/THREONINE PROTEIN KINASE"/>
    <property type="match status" value="1"/>
</dbReference>
<evidence type="ECO:0000256" key="5">
    <source>
        <dbReference type="ARBA" id="ARBA00022777"/>
    </source>
</evidence>
<evidence type="ECO:0000256" key="2">
    <source>
        <dbReference type="ARBA" id="ARBA00022527"/>
    </source>
</evidence>
<dbReference type="EC" id="2.7.11.1" evidence="1"/>
<reference evidence="11 12" key="1">
    <citation type="submission" date="2019-03" db="EMBL/GenBank/DDBJ databases">
        <title>Lake Tanganyika Metagenome-Assembled Genomes (MAGs).</title>
        <authorList>
            <person name="Tran P."/>
        </authorList>
    </citation>
    <scope>NUCLEOTIDE SEQUENCE [LARGE SCALE GENOMIC DNA]</scope>
    <source>
        <strain evidence="11">K_DeepCast_65m_m2_236</strain>
    </source>
</reference>
<accession>A0A937X0J7</accession>
<keyword evidence="5 11" id="KW-0418">Kinase</keyword>
<keyword evidence="6" id="KW-0067">ATP-binding</keyword>
<dbReference type="SMART" id="SM00220">
    <property type="entry name" value="S_TKc"/>
    <property type="match status" value="1"/>
</dbReference>
<dbReference type="InterPro" id="IPR008271">
    <property type="entry name" value="Ser/Thr_kinase_AS"/>
</dbReference>
<dbReference type="Proteomes" id="UP000703893">
    <property type="component" value="Unassembled WGS sequence"/>
</dbReference>
<name>A0A937X0J7_9BACT</name>
<evidence type="ECO:0000256" key="1">
    <source>
        <dbReference type="ARBA" id="ARBA00012513"/>
    </source>
</evidence>
<sequence>MNLLHEKLACPGCSRSNPADHRFCSGCGAKLHQPLAIGTVLDGRYRVAEVLSSAGGFATTYVVEDAQLFGRRQVLKELRPQMAEREAARTLFQQEARVLASLTHPGIPRVQGFFSEGERDYLVEDFVSGRNLGALLAERGTLSEEEVLRVMVSVLKTVEYLHGRTPPIVHRDIKPDNLILSETGQVVLVDFGAVRLASRPGLLTVTDGHTTVVYTQGYAPPEQILGHASPAADLFALGATALQLLSGKHPQTLFDIRLGRHNLPAGLPPRLDAVIGKLTDPVVAQRYDHAGDVLRDLGFGVGPGIGSGPGSGPGPGHGHGSDPGHGPGSGTGPGHGPGSGTGPGHGHGPGTGPGHGHGPGTG</sequence>
<evidence type="ECO:0000256" key="3">
    <source>
        <dbReference type="ARBA" id="ARBA00022679"/>
    </source>
</evidence>
<dbReference type="InterPro" id="IPR011009">
    <property type="entry name" value="Kinase-like_dom_sf"/>
</dbReference>
<evidence type="ECO:0000256" key="8">
    <source>
        <dbReference type="ARBA" id="ARBA00048679"/>
    </source>
</evidence>
<evidence type="ECO:0000256" key="7">
    <source>
        <dbReference type="ARBA" id="ARBA00047899"/>
    </source>
</evidence>
<keyword evidence="2" id="KW-0723">Serine/threonine-protein kinase</keyword>
<evidence type="ECO:0000313" key="12">
    <source>
        <dbReference type="Proteomes" id="UP000703893"/>
    </source>
</evidence>
<dbReference type="PANTHER" id="PTHR24363:SF0">
    <property type="entry name" value="SERINE_THREONINE KINASE LIKE DOMAIN CONTAINING 1"/>
    <property type="match status" value="1"/>
</dbReference>
<feature type="domain" description="Protein kinase" evidence="10">
    <location>
        <begin position="46"/>
        <end position="299"/>
    </location>
</feature>
<dbReference type="GO" id="GO:0005524">
    <property type="term" value="F:ATP binding"/>
    <property type="evidence" value="ECO:0007669"/>
    <property type="project" value="UniProtKB-KW"/>
</dbReference>
<dbReference type="AlphaFoldDB" id="A0A937X0J7"/>
<comment type="caution">
    <text evidence="11">The sequence shown here is derived from an EMBL/GenBank/DDBJ whole genome shotgun (WGS) entry which is preliminary data.</text>
</comment>
<organism evidence="11 12">
    <name type="scientific">Candidatus Tanganyikabacteria bacterium</name>
    <dbReference type="NCBI Taxonomy" id="2961651"/>
    <lineage>
        <taxon>Bacteria</taxon>
        <taxon>Bacillati</taxon>
        <taxon>Candidatus Sericytochromatia</taxon>
        <taxon>Candidatus Tanganyikabacteria</taxon>
    </lineage>
</organism>
<dbReference type="EMBL" id="VGJX01000046">
    <property type="protein sequence ID" value="MBM3273776.1"/>
    <property type="molecule type" value="Genomic_DNA"/>
</dbReference>
<keyword evidence="4" id="KW-0547">Nucleotide-binding</keyword>